<dbReference type="GO" id="GO:0004842">
    <property type="term" value="F:ubiquitin-protein transferase activity"/>
    <property type="evidence" value="ECO:0007669"/>
    <property type="project" value="InterPro"/>
</dbReference>
<dbReference type="InterPro" id="IPR000504">
    <property type="entry name" value="RRM_dom"/>
</dbReference>
<keyword evidence="2" id="KW-0479">Metal-binding</keyword>
<dbReference type="Gene3D" id="3.30.70.330">
    <property type="match status" value="1"/>
</dbReference>
<dbReference type="EMBL" id="CAJFCW020000002">
    <property type="protein sequence ID" value="CAG9099312.1"/>
    <property type="molecule type" value="Genomic_DNA"/>
</dbReference>
<dbReference type="GO" id="GO:0008270">
    <property type="term" value="F:zinc ion binding"/>
    <property type="evidence" value="ECO:0007669"/>
    <property type="project" value="UniProtKB-KW"/>
</dbReference>
<dbReference type="InterPro" id="IPR039780">
    <property type="entry name" value="Mot2"/>
</dbReference>
<keyword evidence="2" id="KW-0863">Zinc-finger</keyword>
<evidence type="ECO:0000313" key="7">
    <source>
        <dbReference type="Proteomes" id="UP000614601"/>
    </source>
</evidence>
<dbReference type="SUPFAM" id="SSF54928">
    <property type="entry name" value="RNA-binding domain, RBD"/>
    <property type="match status" value="1"/>
</dbReference>
<keyword evidence="2" id="KW-0862">Zinc</keyword>
<feature type="compositionally biased region" description="Basic and acidic residues" evidence="3">
    <location>
        <begin position="125"/>
        <end position="146"/>
    </location>
</feature>
<dbReference type="GO" id="GO:0003723">
    <property type="term" value="F:RNA binding"/>
    <property type="evidence" value="ECO:0007669"/>
    <property type="project" value="UniProtKB-UniRule"/>
</dbReference>
<dbReference type="Proteomes" id="UP000614601">
    <property type="component" value="Unassembled WGS sequence"/>
</dbReference>
<evidence type="ECO:0000313" key="6">
    <source>
        <dbReference type="EMBL" id="CAD5213143.1"/>
    </source>
</evidence>
<dbReference type="InterPro" id="IPR012677">
    <property type="entry name" value="Nucleotide-bd_a/b_plait_sf"/>
</dbReference>
<dbReference type="InterPro" id="IPR000571">
    <property type="entry name" value="Znf_CCCH"/>
</dbReference>
<name>A0A811KBI1_9BILA</name>
<protein>
    <recommendedName>
        <fullName evidence="8">C3H1-type domain-containing protein</fullName>
    </recommendedName>
</protein>
<dbReference type="Proteomes" id="UP000783686">
    <property type="component" value="Unassembled WGS sequence"/>
</dbReference>
<keyword evidence="7" id="KW-1185">Reference proteome</keyword>
<keyword evidence="1" id="KW-0694">RNA-binding</keyword>
<accession>A0A811KBI1</accession>
<feature type="region of interest" description="Disordered" evidence="3">
    <location>
        <begin position="125"/>
        <end position="154"/>
    </location>
</feature>
<reference evidence="6" key="1">
    <citation type="submission" date="2020-09" db="EMBL/GenBank/DDBJ databases">
        <authorList>
            <person name="Kikuchi T."/>
        </authorList>
    </citation>
    <scope>NUCLEOTIDE SEQUENCE</scope>
    <source>
        <strain evidence="6">SH1</strain>
    </source>
</reference>
<dbReference type="PANTHER" id="PTHR12603:SF0">
    <property type="entry name" value="CCR4-NOT TRANSCRIPTION COMPLEX SUBUNIT 4"/>
    <property type="match status" value="1"/>
</dbReference>
<sequence length="175" mass="19903">MSDVEVLKKPEYFGKYGNVLQIAVVAATRNQTPLCTAYVTYEKVESALRAIEATNNQVVDGRMLRTSLGTKKYCHAFLHGSACHKPECNYLHEIADDEISFTKEDMHAGKHTLFERKLHHQLAERSRMESIKKKAHKQSEADRKSQDLCLNNESLSQPADKSYVIETDKPFSKSK</sequence>
<evidence type="ECO:0008006" key="8">
    <source>
        <dbReference type="Google" id="ProtNLM"/>
    </source>
</evidence>
<evidence type="ECO:0000256" key="1">
    <source>
        <dbReference type="PROSITE-ProRule" id="PRU00176"/>
    </source>
</evidence>
<dbReference type="Pfam" id="PF00076">
    <property type="entry name" value="RRM_1"/>
    <property type="match status" value="1"/>
</dbReference>
<evidence type="ECO:0000259" key="5">
    <source>
        <dbReference type="PROSITE" id="PS50103"/>
    </source>
</evidence>
<gene>
    <name evidence="6" type="ORF">BOKJ2_LOCUS4944</name>
</gene>
<dbReference type="OrthoDB" id="1923159at2759"/>
<dbReference type="InterPro" id="IPR035979">
    <property type="entry name" value="RBD_domain_sf"/>
</dbReference>
<proteinExistence type="predicted"/>
<comment type="caution">
    <text evidence="6">The sequence shown here is derived from an EMBL/GenBank/DDBJ whole genome shotgun (WGS) entry which is preliminary data.</text>
</comment>
<dbReference type="GO" id="GO:0030014">
    <property type="term" value="C:CCR4-NOT complex"/>
    <property type="evidence" value="ECO:0007669"/>
    <property type="project" value="InterPro"/>
</dbReference>
<evidence type="ECO:0000256" key="3">
    <source>
        <dbReference type="SAM" id="MobiDB-lite"/>
    </source>
</evidence>
<dbReference type="PANTHER" id="PTHR12603">
    <property type="entry name" value="CCR4-NOT TRANSCRIPTION COMPLEX RELATED"/>
    <property type="match status" value="1"/>
</dbReference>
<evidence type="ECO:0000259" key="4">
    <source>
        <dbReference type="PROSITE" id="PS50102"/>
    </source>
</evidence>
<feature type="domain" description="RRM" evidence="4">
    <location>
        <begin position="11"/>
        <end position="71"/>
    </location>
</feature>
<organism evidence="6 7">
    <name type="scientific">Bursaphelenchus okinawaensis</name>
    <dbReference type="NCBI Taxonomy" id="465554"/>
    <lineage>
        <taxon>Eukaryota</taxon>
        <taxon>Metazoa</taxon>
        <taxon>Ecdysozoa</taxon>
        <taxon>Nematoda</taxon>
        <taxon>Chromadorea</taxon>
        <taxon>Rhabditida</taxon>
        <taxon>Tylenchina</taxon>
        <taxon>Tylenchomorpha</taxon>
        <taxon>Aphelenchoidea</taxon>
        <taxon>Aphelenchoididae</taxon>
        <taxon>Bursaphelenchus</taxon>
    </lineage>
</organism>
<dbReference type="PROSITE" id="PS50102">
    <property type="entry name" value="RRM"/>
    <property type="match status" value="1"/>
</dbReference>
<dbReference type="PROSITE" id="PS50103">
    <property type="entry name" value="ZF_C3H1"/>
    <property type="match status" value="1"/>
</dbReference>
<dbReference type="GO" id="GO:0016567">
    <property type="term" value="P:protein ubiquitination"/>
    <property type="evidence" value="ECO:0007669"/>
    <property type="project" value="TreeGrafter"/>
</dbReference>
<dbReference type="AlphaFoldDB" id="A0A811KBI1"/>
<feature type="zinc finger region" description="C3H1-type" evidence="2">
    <location>
        <begin position="68"/>
        <end position="95"/>
    </location>
</feature>
<dbReference type="EMBL" id="CAJFDH010000002">
    <property type="protein sequence ID" value="CAD5213143.1"/>
    <property type="molecule type" value="Genomic_DNA"/>
</dbReference>
<feature type="domain" description="C3H1-type" evidence="5">
    <location>
        <begin position="68"/>
        <end position="95"/>
    </location>
</feature>
<evidence type="ECO:0000256" key="2">
    <source>
        <dbReference type="PROSITE-ProRule" id="PRU00723"/>
    </source>
</evidence>